<comment type="subcellular location">
    <subcellularLocation>
        <location evidence="1">Membrane</location>
        <topology evidence="1">Multi-pass membrane protein</topology>
    </subcellularLocation>
</comment>
<dbReference type="Pfam" id="PF13515">
    <property type="entry name" value="FUSC_2"/>
    <property type="match status" value="1"/>
</dbReference>
<dbReference type="Proteomes" id="UP000605670">
    <property type="component" value="Unassembled WGS sequence"/>
</dbReference>
<feature type="coiled-coil region" evidence="5">
    <location>
        <begin position="217"/>
        <end position="247"/>
    </location>
</feature>
<proteinExistence type="predicted"/>
<keyword evidence="2 7" id="KW-0812">Transmembrane</keyword>
<dbReference type="InterPro" id="IPR049453">
    <property type="entry name" value="Memb_transporter_dom"/>
</dbReference>
<sequence length="408" mass="44166">MRLPLTGRPRPGQRPTGHLLDPVLDQLTPGSARHRLLRLRSRAWLILQAGLGAALAWWFAQVVLGHPLPFFAPVTAMVCLGLTYDDRVRRILELTLGVAIGVLVGDLFVHLFGSGVWQILAVSVVAMSLAVLLGAGTLLMMQAGIQGVIVTTLVAGQGEAFSRWLDAVAGGGVALLVAMLAPTASTTERPRERAIDVIGHLAVVLTDTAQALRNRDLSRARSALKRARELSKELDALRDATSEARAAARLAPLLTRSHREDVREVHQLLGPLDLVIRSVRVLVRRAEIAVDEHEFVPDTYIDLVTGLAAAVATVQEHLDARTPLEGAQEDLILLARDSTWSHSRAGLSAEVMRAQVRSTVVDMLVLSGMSPQQARRRVPTRRDELDPTGPDEPEADEPEVEGPGDVRA</sequence>
<keyword evidence="4 7" id="KW-0472">Membrane</keyword>
<feature type="transmembrane region" description="Helical" evidence="7">
    <location>
        <begin position="119"/>
        <end position="140"/>
    </location>
</feature>
<feature type="transmembrane region" description="Helical" evidence="7">
    <location>
        <begin position="66"/>
        <end position="84"/>
    </location>
</feature>
<feature type="transmembrane region" description="Helical" evidence="7">
    <location>
        <begin position="161"/>
        <end position="181"/>
    </location>
</feature>
<accession>A0A917BJC4</accession>
<keyword evidence="3 7" id="KW-1133">Transmembrane helix</keyword>
<gene>
    <name evidence="9" type="ORF">GCM10011366_15170</name>
</gene>
<dbReference type="RefSeq" id="WP_188429244.1">
    <property type="nucleotide sequence ID" value="NZ_BAABKH010000005.1"/>
</dbReference>
<evidence type="ECO:0000256" key="7">
    <source>
        <dbReference type="SAM" id="Phobius"/>
    </source>
</evidence>
<evidence type="ECO:0000313" key="9">
    <source>
        <dbReference type="EMBL" id="GGF48331.1"/>
    </source>
</evidence>
<feature type="transmembrane region" description="Helical" evidence="7">
    <location>
        <begin position="91"/>
        <end position="113"/>
    </location>
</feature>
<dbReference type="EMBL" id="BMEM01000001">
    <property type="protein sequence ID" value="GGF48331.1"/>
    <property type="molecule type" value="Genomic_DNA"/>
</dbReference>
<evidence type="ECO:0000256" key="1">
    <source>
        <dbReference type="ARBA" id="ARBA00004141"/>
    </source>
</evidence>
<dbReference type="GO" id="GO:0016020">
    <property type="term" value="C:membrane"/>
    <property type="evidence" value="ECO:0007669"/>
    <property type="project" value="UniProtKB-SubCell"/>
</dbReference>
<feature type="compositionally biased region" description="Acidic residues" evidence="6">
    <location>
        <begin position="389"/>
        <end position="402"/>
    </location>
</feature>
<feature type="region of interest" description="Disordered" evidence="6">
    <location>
        <begin position="371"/>
        <end position="408"/>
    </location>
</feature>
<evidence type="ECO:0000256" key="3">
    <source>
        <dbReference type="ARBA" id="ARBA00022989"/>
    </source>
</evidence>
<keyword evidence="5" id="KW-0175">Coiled coil</keyword>
<reference evidence="9" key="1">
    <citation type="journal article" date="2014" name="Int. J. Syst. Evol. Microbiol.">
        <title>Complete genome sequence of Corynebacterium casei LMG S-19264T (=DSM 44701T), isolated from a smear-ripened cheese.</title>
        <authorList>
            <consortium name="US DOE Joint Genome Institute (JGI-PGF)"/>
            <person name="Walter F."/>
            <person name="Albersmeier A."/>
            <person name="Kalinowski J."/>
            <person name="Ruckert C."/>
        </authorList>
    </citation>
    <scope>NUCLEOTIDE SEQUENCE</scope>
    <source>
        <strain evidence="9">CGMCC 1.12160</strain>
    </source>
</reference>
<reference evidence="9" key="2">
    <citation type="submission" date="2020-09" db="EMBL/GenBank/DDBJ databases">
        <authorList>
            <person name="Sun Q."/>
            <person name="Zhou Y."/>
        </authorList>
    </citation>
    <scope>NUCLEOTIDE SEQUENCE</scope>
    <source>
        <strain evidence="9">CGMCC 1.12160</strain>
    </source>
</reference>
<evidence type="ECO:0000259" key="8">
    <source>
        <dbReference type="Pfam" id="PF13515"/>
    </source>
</evidence>
<feature type="domain" description="Integral membrane bound transporter" evidence="8">
    <location>
        <begin position="55"/>
        <end position="177"/>
    </location>
</feature>
<evidence type="ECO:0000256" key="4">
    <source>
        <dbReference type="ARBA" id="ARBA00023136"/>
    </source>
</evidence>
<evidence type="ECO:0000256" key="5">
    <source>
        <dbReference type="SAM" id="Coils"/>
    </source>
</evidence>
<keyword evidence="10" id="KW-1185">Reference proteome</keyword>
<protein>
    <recommendedName>
        <fullName evidence="8">Integral membrane bound transporter domain-containing protein</fullName>
    </recommendedName>
</protein>
<name>A0A917BJC4_9MICO</name>
<evidence type="ECO:0000256" key="2">
    <source>
        <dbReference type="ARBA" id="ARBA00022692"/>
    </source>
</evidence>
<organism evidence="9 10">
    <name type="scientific">Ornithinimicrobium tianjinense</name>
    <dbReference type="NCBI Taxonomy" id="1195761"/>
    <lineage>
        <taxon>Bacteria</taxon>
        <taxon>Bacillati</taxon>
        <taxon>Actinomycetota</taxon>
        <taxon>Actinomycetes</taxon>
        <taxon>Micrococcales</taxon>
        <taxon>Ornithinimicrobiaceae</taxon>
        <taxon>Ornithinimicrobium</taxon>
    </lineage>
</organism>
<comment type="caution">
    <text evidence="9">The sequence shown here is derived from an EMBL/GenBank/DDBJ whole genome shotgun (WGS) entry which is preliminary data.</text>
</comment>
<feature type="transmembrane region" description="Helical" evidence="7">
    <location>
        <begin position="43"/>
        <end position="60"/>
    </location>
</feature>
<dbReference type="AlphaFoldDB" id="A0A917BJC4"/>
<evidence type="ECO:0000313" key="10">
    <source>
        <dbReference type="Proteomes" id="UP000605670"/>
    </source>
</evidence>
<evidence type="ECO:0000256" key="6">
    <source>
        <dbReference type="SAM" id="MobiDB-lite"/>
    </source>
</evidence>